<name>A0A6H1U026_9CYAN</name>
<keyword evidence="3" id="KW-1185">Reference proteome</keyword>
<dbReference type="KEGG" id="oxy:HCG48_12905"/>
<dbReference type="RefSeq" id="WP_168569526.1">
    <property type="nucleotide sequence ID" value="NZ_CP051167.1"/>
</dbReference>
<dbReference type="Proteomes" id="UP000500857">
    <property type="component" value="Chromosome"/>
</dbReference>
<organism evidence="2 3">
    <name type="scientific">Oxynema aestuarii AP17</name>
    <dbReference type="NCBI Taxonomy" id="2064643"/>
    <lineage>
        <taxon>Bacteria</taxon>
        <taxon>Bacillati</taxon>
        <taxon>Cyanobacteriota</taxon>
        <taxon>Cyanophyceae</taxon>
        <taxon>Oscillatoriophycideae</taxon>
        <taxon>Oscillatoriales</taxon>
        <taxon>Oscillatoriaceae</taxon>
        <taxon>Oxynema</taxon>
        <taxon>Oxynema aestuarii</taxon>
    </lineage>
</organism>
<dbReference type="EMBL" id="CP051167">
    <property type="protein sequence ID" value="QIZ71373.1"/>
    <property type="molecule type" value="Genomic_DNA"/>
</dbReference>
<protein>
    <submittedName>
        <fullName evidence="2">Anacyclamide/piricyclamide family prenylated cyclic peptide</fullName>
    </submittedName>
</protein>
<dbReference type="Pfam" id="PF19158">
    <property type="entry name" value="DUF5840"/>
    <property type="match status" value="1"/>
</dbReference>
<sequence>MKTKKLTPANLAPVKRGNAATTSQTGTAIAPSILQDIIPGYPFPIPFAGDDAE</sequence>
<dbReference type="InterPro" id="IPR031036">
    <property type="entry name" value="Pren_cyc_PirE"/>
</dbReference>
<accession>A0A6H1U026</accession>
<evidence type="ECO:0000313" key="2">
    <source>
        <dbReference type="EMBL" id="QIZ71373.1"/>
    </source>
</evidence>
<evidence type="ECO:0000313" key="3">
    <source>
        <dbReference type="Proteomes" id="UP000500857"/>
    </source>
</evidence>
<reference evidence="2 3" key="1">
    <citation type="submission" date="2020-04" db="EMBL/GenBank/DDBJ databases">
        <authorList>
            <person name="Basu S."/>
            <person name="Maruthanayagam V."/>
            <person name="Chakraborty S."/>
            <person name="Pramanik A."/>
            <person name="Mukherjee J."/>
            <person name="Brink B."/>
        </authorList>
    </citation>
    <scope>NUCLEOTIDE SEQUENCE [LARGE SCALE GENOMIC DNA]</scope>
    <source>
        <strain evidence="2 3">AP17</strain>
    </source>
</reference>
<gene>
    <name evidence="2" type="ORF">HCG48_12905</name>
</gene>
<dbReference type="NCBIfam" id="TIGR04446">
    <property type="entry name" value="pren_cyc_PirE"/>
    <property type="match status" value="1"/>
</dbReference>
<evidence type="ECO:0000256" key="1">
    <source>
        <dbReference type="SAM" id="MobiDB-lite"/>
    </source>
</evidence>
<feature type="region of interest" description="Disordered" evidence="1">
    <location>
        <begin position="1"/>
        <end position="24"/>
    </location>
</feature>
<dbReference type="AlphaFoldDB" id="A0A6H1U026"/>
<proteinExistence type="predicted"/>